<gene>
    <name evidence="6" type="ORF">FPZ24_07100</name>
</gene>
<dbReference type="InterPro" id="IPR015292">
    <property type="entry name" value="Tscrpt_reg_YbiH_C"/>
</dbReference>
<evidence type="ECO:0000313" key="7">
    <source>
        <dbReference type="Proteomes" id="UP000315673"/>
    </source>
</evidence>
<sequence length="252" mass="27663">MKISATSPGCGTSVASHRCRFIHPPYRFGVVCSFERTNWRRVVQQRLLDIAIEQFGQHGLEGVSTREIAAAANTAMSSITYHYGGKEGLYLAAADEVAKQMGGGHEVSAFEQVAASGDPVAARGAIADIMRVFLKRLQQPQSNSWALFIMREQLNPTEAFERIYAGPMGQTGQVLVELICVATGGQDRQAARLAAISLFGQVLVMKAARAMCRKMLERETLSEEIIDEYAARVVANIDAILDRMIAERQEQI</sequence>
<dbReference type="Gene3D" id="1.10.357.10">
    <property type="entry name" value="Tetracycline Repressor, domain 2"/>
    <property type="match status" value="1"/>
</dbReference>
<evidence type="ECO:0000256" key="4">
    <source>
        <dbReference type="PROSITE-ProRule" id="PRU00335"/>
    </source>
</evidence>
<protein>
    <submittedName>
        <fullName evidence="6">DUF1956 domain-containing protein</fullName>
    </submittedName>
</protein>
<dbReference type="InterPro" id="IPR009057">
    <property type="entry name" value="Homeodomain-like_sf"/>
</dbReference>
<name>A0A5B8LGQ9_9SPHN</name>
<dbReference type="GO" id="GO:0003700">
    <property type="term" value="F:DNA-binding transcription factor activity"/>
    <property type="evidence" value="ECO:0007669"/>
    <property type="project" value="TreeGrafter"/>
</dbReference>
<keyword evidence="3" id="KW-0804">Transcription</keyword>
<feature type="domain" description="HTH tetR-type" evidence="5">
    <location>
        <begin position="41"/>
        <end position="101"/>
    </location>
</feature>
<dbReference type="PROSITE" id="PS50977">
    <property type="entry name" value="HTH_TETR_2"/>
    <property type="match status" value="1"/>
</dbReference>
<keyword evidence="1" id="KW-0805">Transcription regulation</keyword>
<proteinExistence type="predicted"/>
<evidence type="ECO:0000256" key="2">
    <source>
        <dbReference type="ARBA" id="ARBA00023125"/>
    </source>
</evidence>
<evidence type="ECO:0000256" key="3">
    <source>
        <dbReference type="ARBA" id="ARBA00023163"/>
    </source>
</evidence>
<dbReference type="Gene3D" id="1.10.10.60">
    <property type="entry name" value="Homeodomain-like"/>
    <property type="match status" value="1"/>
</dbReference>
<dbReference type="InterPro" id="IPR036271">
    <property type="entry name" value="Tet_transcr_reg_TetR-rel_C_sf"/>
</dbReference>
<accession>A0A5B8LGQ9</accession>
<dbReference type="SUPFAM" id="SSF46689">
    <property type="entry name" value="Homeodomain-like"/>
    <property type="match status" value="1"/>
</dbReference>
<evidence type="ECO:0000256" key="1">
    <source>
        <dbReference type="ARBA" id="ARBA00023015"/>
    </source>
</evidence>
<dbReference type="AlphaFoldDB" id="A0A5B8LGQ9"/>
<evidence type="ECO:0000259" key="5">
    <source>
        <dbReference type="PROSITE" id="PS50977"/>
    </source>
</evidence>
<dbReference type="Pfam" id="PF00440">
    <property type="entry name" value="TetR_N"/>
    <property type="match status" value="1"/>
</dbReference>
<dbReference type="GO" id="GO:0000976">
    <property type="term" value="F:transcription cis-regulatory region binding"/>
    <property type="evidence" value="ECO:0007669"/>
    <property type="project" value="TreeGrafter"/>
</dbReference>
<evidence type="ECO:0000313" key="6">
    <source>
        <dbReference type="EMBL" id="QDZ07273.1"/>
    </source>
</evidence>
<feature type="DNA-binding region" description="H-T-H motif" evidence="4">
    <location>
        <begin position="64"/>
        <end position="83"/>
    </location>
</feature>
<keyword evidence="2 4" id="KW-0238">DNA-binding</keyword>
<dbReference type="InterPro" id="IPR050109">
    <property type="entry name" value="HTH-type_TetR-like_transc_reg"/>
</dbReference>
<reference evidence="6 7" key="1">
    <citation type="submission" date="2019-07" db="EMBL/GenBank/DDBJ databases">
        <title>Full genome sequence of Sphingomonas sp. 4R-6-7(HKS19).</title>
        <authorList>
            <person name="Im W.-T."/>
        </authorList>
    </citation>
    <scope>NUCLEOTIDE SEQUENCE [LARGE SCALE GENOMIC DNA]</scope>
    <source>
        <strain evidence="6 7">HKS19</strain>
    </source>
</reference>
<dbReference type="PANTHER" id="PTHR30055">
    <property type="entry name" value="HTH-TYPE TRANSCRIPTIONAL REGULATOR RUTR"/>
    <property type="match status" value="1"/>
</dbReference>
<dbReference type="PANTHER" id="PTHR30055:SF234">
    <property type="entry name" value="HTH-TYPE TRANSCRIPTIONAL REGULATOR BETI"/>
    <property type="match status" value="1"/>
</dbReference>
<dbReference type="Proteomes" id="UP000315673">
    <property type="component" value="Chromosome"/>
</dbReference>
<dbReference type="SUPFAM" id="SSF48498">
    <property type="entry name" value="Tetracyclin repressor-like, C-terminal domain"/>
    <property type="match status" value="1"/>
</dbReference>
<organism evidence="6 7">
    <name type="scientific">Sphingomonas panacisoli</name>
    <dbReference type="NCBI Taxonomy" id="1813879"/>
    <lineage>
        <taxon>Bacteria</taxon>
        <taxon>Pseudomonadati</taxon>
        <taxon>Pseudomonadota</taxon>
        <taxon>Alphaproteobacteria</taxon>
        <taxon>Sphingomonadales</taxon>
        <taxon>Sphingomonadaceae</taxon>
        <taxon>Sphingomonas</taxon>
    </lineage>
</organism>
<dbReference type="OrthoDB" id="2356263at2"/>
<dbReference type="EMBL" id="CP042306">
    <property type="protein sequence ID" value="QDZ07273.1"/>
    <property type="molecule type" value="Genomic_DNA"/>
</dbReference>
<keyword evidence="7" id="KW-1185">Reference proteome</keyword>
<dbReference type="KEGG" id="spai:FPZ24_07100"/>
<dbReference type="Pfam" id="PF09209">
    <property type="entry name" value="CecR_C"/>
    <property type="match status" value="1"/>
</dbReference>
<dbReference type="InterPro" id="IPR001647">
    <property type="entry name" value="HTH_TetR"/>
</dbReference>